<keyword evidence="5" id="KW-0238">DNA-binding</keyword>
<feature type="region of interest" description="Disordered" evidence="3">
    <location>
        <begin position="388"/>
        <end position="447"/>
    </location>
</feature>
<evidence type="ECO:0000256" key="1">
    <source>
        <dbReference type="ARBA" id="ARBA00006295"/>
    </source>
</evidence>
<dbReference type="InterPro" id="IPR036086">
    <property type="entry name" value="ParB/Sulfiredoxin_sf"/>
</dbReference>
<proteinExistence type="inferred from homology"/>
<dbReference type="GO" id="GO:0005694">
    <property type="term" value="C:chromosome"/>
    <property type="evidence" value="ECO:0007669"/>
    <property type="project" value="TreeGrafter"/>
</dbReference>
<feature type="domain" description="ParB-like N-terminal" evidence="4">
    <location>
        <begin position="14"/>
        <end position="117"/>
    </location>
</feature>
<feature type="compositionally biased region" description="Low complexity" evidence="3">
    <location>
        <begin position="687"/>
        <end position="701"/>
    </location>
</feature>
<feature type="compositionally biased region" description="Basic and acidic residues" evidence="3">
    <location>
        <begin position="702"/>
        <end position="715"/>
    </location>
</feature>
<protein>
    <submittedName>
        <fullName evidence="5">DNA-binding protein</fullName>
    </submittedName>
</protein>
<dbReference type="SUPFAM" id="SSF109709">
    <property type="entry name" value="KorB DNA-binding domain-like"/>
    <property type="match status" value="1"/>
</dbReference>
<dbReference type="InterPro" id="IPR004437">
    <property type="entry name" value="ParB/RepB/Spo0J"/>
</dbReference>
<organism evidence="5 6">
    <name type="scientific">Rhizobium leguminosarum</name>
    <dbReference type="NCBI Taxonomy" id="384"/>
    <lineage>
        <taxon>Bacteria</taxon>
        <taxon>Pseudomonadati</taxon>
        <taxon>Pseudomonadota</taxon>
        <taxon>Alphaproteobacteria</taxon>
        <taxon>Hyphomicrobiales</taxon>
        <taxon>Rhizobiaceae</taxon>
        <taxon>Rhizobium/Agrobacterium group</taxon>
        <taxon>Rhizobium</taxon>
    </lineage>
</organism>
<accession>A0A4Q1TM49</accession>
<dbReference type="GO" id="GO:0007059">
    <property type="term" value="P:chromosome segregation"/>
    <property type="evidence" value="ECO:0007669"/>
    <property type="project" value="TreeGrafter"/>
</dbReference>
<dbReference type="EMBL" id="MZMU01000018">
    <property type="protein sequence ID" value="RXT19594.1"/>
    <property type="molecule type" value="Genomic_DNA"/>
</dbReference>
<dbReference type="NCBIfam" id="TIGR00180">
    <property type="entry name" value="parB_part"/>
    <property type="match status" value="1"/>
</dbReference>
<dbReference type="PANTHER" id="PTHR33375">
    <property type="entry name" value="CHROMOSOME-PARTITIONING PROTEIN PARB-RELATED"/>
    <property type="match status" value="1"/>
</dbReference>
<gene>
    <name evidence="5" type="ORF">B5P46_25100</name>
</gene>
<dbReference type="Proteomes" id="UP000290767">
    <property type="component" value="Unassembled WGS sequence"/>
</dbReference>
<dbReference type="Pfam" id="PF02195">
    <property type="entry name" value="ParB_N"/>
    <property type="match status" value="1"/>
</dbReference>
<dbReference type="SUPFAM" id="SSF110849">
    <property type="entry name" value="ParB/Sulfiredoxin"/>
    <property type="match status" value="1"/>
</dbReference>
<feature type="coiled-coil region" evidence="2">
    <location>
        <begin position="311"/>
        <end position="359"/>
    </location>
</feature>
<dbReference type="PANTHER" id="PTHR33375:SF7">
    <property type="entry name" value="CHROMOSOME 2-PARTITIONING PROTEIN PARB-RELATED"/>
    <property type="match status" value="1"/>
</dbReference>
<dbReference type="InterPro" id="IPR050336">
    <property type="entry name" value="Chromosome_partition/occlusion"/>
</dbReference>
<dbReference type="GO" id="GO:0003677">
    <property type="term" value="F:DNA binding"/>
    <property type="evidence" value="ECO:0007669"/>
    <property type="project" value="UniProtKB-KW"/>
</dbReference>
<evidence type="ECO:0000256" key="2">
    <source>
        <dbReference type="SAM" id="Coils"/>
    </source>
</evidence>
<comment type="similarity">
    <text evidence="1">Belongs to the ParB family.</text>
</comment>
<evidence type="ECO:0000259" key="4">
    <source>
        <dbReference type="SMART" id="SM00470"/>
    </source>
</evidence>
<evidence type="ECO:0000313" key="6">
    <source>
        <dbReference type="Proteomes" id="UP000290767"/>
    </source>
</evidence>
<dbReference type="InterPro" id="IPR003115">
    <property type="entry name" value="ParB_N"/>
</dbReference>
<dbReference type="Gene3D" id="3.90.1530.30">
    <property type="match status" value="1"/>
</dbReference>
<evidence type="ECO:0000256" key="3">
    <source>
        <dbReference type="SAM" id="MobiDB-lite"/>
    </source>
</evidence>
<dbReference type="CDD" id="cd16406">
    <property type="entry name" value="ParB_N_like"/>
    <property type="match status" value="1"/>
</dbReference>
<dbReference type="SMART" id="SM00470">
    <property type="entry name" value="ParB"/>
    <property type="match status" value="1"/>
</dbReference>
<feature type="compositionally biased region" description="Basic and acidic residues" evidence="3">
    <location>
        <begin position="388"/>
        <end position="407"/>
    </location>
</feature>
<dbReference type="FunFam" id="1.10.10.2830:FF:000001">
    <property type="entry name" value="Chromosome partitioning protein ParB"/>
    <property type="match status" value="1"/>
</dbReference>
<keyword evidence="2" id="KW-0175">Coiled coil</keyword>
<dbReference type="RefSeq" id="WP_129421128.1">
    <property type="nucleotide sequence ID" value="NZ_MZMU01000018.1"/>
</dbReference>
<evidence type="ECO:0000313" key="5">
    <source>
        <dbReference type="EMBL" id="RXT19594.1"/>
    </source>
</evidence>
<feature type="region of interest" description="Disordered" evidence="3">
    <location>
        <begin position="643"/>
        <end position="715"/>
    </location>
</feature>
<dbReference type="AlphaFoldDB" id="A0A4Q1TM49"/>
<dbReference type="FunFam" id="3.90.1530.30:FF:000002">
    <property type="entry name" value="Chromosome partitioning protein ParB"/>
    <property type="match status" value="1"/>
</dbReference>
<sequence length="715" mass="79481">MAKAVQKITLNRSEDIPFDKLELSQQNVRNIKAGVSIDDLADDIARRKLLQSLNVRPILGENGEETGRFHVPAGGRRYRALELLVSQKRMATTEPVPCIVKRGDETSAEDDSLAENVQRVDLHPLDQYRAFQTLREQGLSEEEIAARFFVSVATVRQRLRLASVSPRLLDLYANDEMKLEQIMAFSITNDHIRQEQVWDTLPRQHIRDPYYIRRLLTETAIRAGDRRAIYAGVKAYEAAGGAVMRDLFDEDNGGWLQDPALLEQLGVEKLKADAAALKTEEGWKWVEAAFDFPYGHTSGLRRFYGEQQEFREEELARHDTLKAEYEKLDAEYAEAETYSEEIERRLEELGSELDQLNERPYVFDPDEVARGGAFISLAANGELKIERGFVRPEDEPQVKTDSDDSKDGVGAIGNAGHASSSADGISVNGKPASDDQPTEEDNTVRPLSDRLVMDLTATRTVALRNALANDPVIAFVVVLHAFVLKTFYLYGSESCLELTLQSAKFSQTQGLGDTLWAKEIDQRQEAWGQDLPKKPEELWGYLVALDDVSRQALFAHCASLSVNVVIEPWNKRTRAIAHADQVARSIGFDMATAGWVPTVDNYFGRVTKPHILQAVGEAKGEQSAQLIDHLKKQDMAREAERLLDGSGWLPEPLRTVGKETASDDVSPAADKAGNDPADEANGGDVPALLADAADLSDQNQNAHEDDGYSHLDAAE</sequence>
<name>A0A4Q1TM49_RHILE</name>
<dbReference type="Gene3D" id="1.10.10.2830">
    <property type="match status" value="1"/>
</dbReference>
<reference evidence="5 6" key="1">
    <citation type="submission" date="2017-03" db="EMBL/GenBank/DDBJ databases">
        <authorList>
            <person name="Safronova V.I."/>
            <person name="Sazanova A.L."/>
            <person name="Chirak E.R."/>
        </authorList>
    </citation>
    <scope>NUCLEOTIDE SEQUENCE [LARGE SCALE GENOMIC DNA]</scope>
    <source>
        <strain evidence="5 6">Tri-43</strain>
    </source>
</reference>
<comment type="caution">
    <text evidence="5">The sequence shown here is derived from an EMBL/GenBank/DDBJ whole genome shotgun (WGS) entry which is preliminary data.</text>
</comment>